<dbReference type="AlphaFoldDB" id="A0A4Z1I5V1"/>
<dbReference type="EMBL" id="PQXJ01000211">
    <property type="protein sequence ID" value="TGO57001.1"/>
    <property type="molecule type" value="Genomic_DNA"/>
</dbReference>
<sequence>MPKKDRKTQASTRTLSRLHGSEFVKPPRLNANSTFKNSSCNSRRECCRKHLKQSCKLSQIIQAQRSTTVRTSEPIKSDDSYHQKGLRVQVHAGPFLLLKQNVRRAADSHMQESPSKRILIADLVDVNTVEVEQAR</sequence>
<gene>
    <name evidence="2" type="ORF">BOTNAR_0211g00070</name>
</gene>
<organism evidence="2 3">
    <name type="scientific">Botryotinia narcissicola</name>
    <dbReference type="NCBI Taxonomy" id="278944"/>
    <lineage>
        <taxon>Eukaryota</taxon>
        <taxon>Fungi</taxon>
        <taxon>Dikarya</taxon>
        <taxon>Ascomycota</taxon>
        <taxon>Pezizomycotina</taxon>
        <taxon>Leotiomycetes</taxon>
        <taxon>Helotiales</taxon>
        <taxon>Sclerotiniaceae</taxon>
        <taxon>Botryotinia</taxon>
    </lineage>
</organism>
<name>A0A4Z1I5V1_9HELO</name>
<protein>
    <submittedName>
        <fullName evidence="2">Uncharacterized protein</fullName>
    </submittedName>
</protein>
<keyword evidence="3" id="KW-1185">Reference proteome</keyword>
<feature type="region of interest" description="Disordered" evidence="1">
    <location>
        <begin position="1"/>
        <end position="30"/>
    </location>
</feature>
<proteinExistence type="predicted"/>
<comment type="caution">
    <text evidence="2">The sequence shown here is derived from an EMBL/GenBank/DDBJ whole genome shotgun (WGS) entry which is preliminary data.</text>
</comment>
<reference evidence="2 3" key="1">
    <citation type="submission" date="2017-12" db="EMBL/GenBank/DDBJ databases">
        <title>Comparative genomics of Botrytis spp.</title>
        <authorList>
            <person name="Valero-Jimenez C.A."/>
            <person name="Tapia P."/>
            <person name="Veloso J."/>
            <person name="Silva-Moreno E."/>
            <person name="Staats M."/>
            <person name="Valdes J.H."/>
            <person name="Van Kan J.A.L."/>
        </authorList>
    </citation>
    <scope>NUCLEOTIDE SEQUENCE [LARGE SCALE GENOMIC DNA]</scope>
    <source>
        <strain evidence="2 3">MUCL2120</strain>
    </source>
</reference>
<accession>A0A4Z1I5V1</accession>
<evidence type="ECO:0000313" key="3">
    <source>
        <dbReference type="Proteomes" id="UP000297452"/>
    </source>
</evidence>
<evidence type="ECO:0000313" key="2">
    <source>
        <dbReference type="EMBL" id="TGO57001.1"/>
    </source>
</evidence>
<evidence type="ECO:0000256" key="1">
    <source>
        <dbReference type="SAM" id="MobiDB-lite"/>
    </source>
</evidence>
<dbReference type="Proteomes" id="UP000297452">
    <property type="component" value="Unassembled WGS sequence"/>
</dbReference>